<dbReference type="RefSeq" id="WP_308489826.1">
    <property type="nucleotide sequence ID" value="NZ_JAVFCB010000007.1"/>
</dbReference>
<organism evidence="1 2">
    <name type="scientific">Microbacterium capsulatum</name>
    <dbReference type="NCBI Taxonomy" id="3041921"/>
    <lineage>
        <taxon>Bacteria</taxon>
        <taxon>Bacillati</taxon>
        <taxon>Actinomycetota</taxon>
        <taxon>Actinomycetes</taxon>
        <taxon>Micrococcales</taxon>
        <taxon>Microbacteriaceae</taxon>
        <taxon>Microbacterium</taxon>
    </lineage>
</organism>
<name>A0ABU0XIC2_9MICO</name>
<dbReference type="Proteomes" id="UP001230289">
    <property type="component" value="Unassembled WGS sequence"/>
</dbReference>
<evidence type="ECO:0000313" key="1">
    <source>
        <dbReference type="EMBL" id="MDQ4214888.1"/>
    </source>
</evidence>
<comment type="caution">
    <text evidence="1">The sequence shown here is derived from an EMBL/GenBank/DDBJ whole genome shotgun (WGS) entry which is preliminary data.</text>
</comment>
<protein>
    <submittedName>
        <fullName evidence="1">Uncharacterized protein</fullName>
    </submittedName>
</protein>
<accession>A0ABU0XIC2</accession>
<proteinExistence type="predicted"/>
<keyword evidence="2" id="KW-1185">Reference proteome</keyword>
<sequence>MFTFADTAQGSWALAEALMRCDRARDRIEGVIASLRTIEAECPWRARAIDLLRGELARQAQELQRILDELGAVESALRAG</sequence>
<reference evidence="1 2" key="1">
    <citation type="submission" date="2023-08" db="EMBL/GenBank/DDBJ databases">
        <title>Microbacterium sp. nov., isolated from a waste landfill.</title>
        <authorList>
            <person name="Wen W."/>
        </authorList>
    </citation>
    <scope>NUCLEOTIDE SEQUENCE [LARGE SCALE GENOMIC DNA]</scope>
    <source>
        <strain evidence="1 2">ASV81</strain>
    </source>
</reference>
<evidence type="ECO:0000313" key="2">
    <source>
        <dbReference type="Proteomes" id="UP001230289"/>
    </source>
</evidence>
<dbReference type="EMBL" id="JAVFCB010000007">
    <property type="protein sequence ID" value="MDQ4214888.1"/>
    <property type="molecule type" value="Genomic_DNA"/>
</dbReference>
<gene>
    <name evidence="1" type="ORF">RBR11_13280</name>
</gene>